<proteinExistence type="predicted"/>
<accession>A0A4R6WH75</accession>
<evidence type="ECO:0008006" key="4">
    <source>
        <dbReference type="Google" id="ProtNLM"/>
    </source>
</evidence>
<evidence type="ECO:0000313" key="3">
    <source>
        <dbReference type="Proteomes" id="UP000295292"/>
    </source>
</evidence>
<keyword evidence="3" id="KW-1185">Reference proteome</keyword>
<name>A0A4R6WH75_9SPHI</name>
<reference evidence="2 3" key="1">
    <citation type="submission" date="2019-03" db="EMBL/GenBank/DDBJ databases">
        <title>Genomic Encyclopedia of Archaeal and Bacterial Type Strains, Phase II (KMG-II): from individual species to whole genera.</title>
        <authorList>
            <person name="Goeker M."/>
        </authorList>
    </citation>
    <scope>NUCLEOTIDE SEQUENCE [LARGE SCALE GENOMIC DNA]</scope>
    <source>
        <strain evidence="2 3">DSM 28353</strain>
    </source>
</reference>
<comment type="caution">
    <text evidence="2">The sequence shown here is derived from an EMBL/GenBank/DDBJ whole genome shotgun (WGS) entry which is preliminary data.</text>
</comment>
<keyword evidence="1" id="KW-0732">Signal</keyword>
<dbReference type="EMBL" id="SNYV01000011">
    <property type="protein sequence ID" value="TDQ79474.1"/>
    <property type="molecule type" value="Genomic_DNA"/>
</dbReference>
<dbReference type="Proteomes" id="UP000295292">
    <property type="component" value="Unassembled WGS sequence"/>
</dbReference>
<dbReference type="AlphaFoldDB" id="A0A4R6WH75"/>
<feature type="signal peptide" evidence="1">
    <location>
        <begin position="1"/>
        <end position="19"/>
    </location>
</feature>
<organism evidence="2 3">
    <name type="scientific">Sphingobacterium yanglingense</name>
    <dbReference type="NCBI Taxonomy" id="1437280"/>
    <lineage>
        <taxon>Bacteria</taxon>
        <taxon>Pseudomonadati</taxon>
        <taxon>Bacteroidota</taxon>
        <taxon>Sphingobacteriia</taxon>
        <taxon>Sphingobacteriales</taxon>
        <taxon>Sphingobacteriaceae</taxon>
        <taxon>Sphingobacterium</taxon>
    </lineage>
</organism>
<evidence type="ECO:0000256" key="1">
    <source>
        <dbReference type="SAM" id="SignalP"/>
    </source>
</evidence>
<dbReference type="RefSeq" id="WP_133583266.1">
    <property type="nucleotide sequence ID" value="NZ_SNYV01000011.1"/>
</dbReference>
<feature type="chain" id="PRO_5020524527" description="SnoaL-like protein" evidence="1">
    <location>
        <begin position="20"/>
        <end position="126"/>
    </location>
</feature>
<protein>
    <recommendedName>
        <fullName evidence="4">SnoaL-like protein</fullName>
    </recommendedName>
</protein>
<gene>
    <name evidence="2" type="ORF">CLV99_0912</name>
</gene>
<sequence>MKKIIAILLFCGLTTFVQAQSDLTKQDKQTIQAFVSVLKSWDVDKIANLISYDFNNIEAGGKKLKIKDKEAFKKNADKILTKKRGAAIVNAKLSDWERIGAKGFSLQTDQVTIWSDEDGKKIVSIF</sequence>
<dbReference type="OrthoDB" id="7433394at2"/>
<evidence type="ECO:0000313" key="2">
    <source>
        <dbReference type="EMBL" id="TDQ79474.1"/>
    </source>
</evidence>